<dbReference type="InterPro" id="IPR020829">
    <property type="entry name" value="GlycerAld_3-P_DH_cat"/>
</dbReference>
<dbReference type="Proteomes" id="UP000287766">
    <property type="component" value="Unassembled WGS sequence"/>
</dbReference>
<dbReference type="SUPFAM" id="SSF51735">
    <property type="entry name" value="NAD(P)-binding Rossmann-fold domains"/>
    <property type="match status" value="1"/>
</dbReference>
<feature type="site" description="Activates thiol group during catalysis" evidence="7">
    <location>
        <position position="181"/>
    </location>
</feature>
<feature type="binding site" evidence="6">
    <location>
        <position position="123"/>
    </location>
    <ligand>
        <name>NAD(+)</name>
        <dbReference type="ChEBI" id="CHEBI:57540"/>
    </ligand>
</feature>
<keyword evidence="6" id="KW-0547">Nucleotide-binding</keyword>
<dbReference type="NCBIfam" id="TIGR01534">
    <property type="entry name" value="GAPDH-I"/>
    <property type="match status" value="1"/>
</dbReference>
<evidence type="ECO:0000256" key="6">
    <source>
        <dbReference type="PIRSR" id="PIRSR000149-3"/>
    </source>
</evidence>
<comment type="subunit">
    <text evidence="2">Homotetramer.</text>
</comment>
<dbReference type="InterPro" id="IPR020831">
    <property type="entry name" value="GlycerAld/Erythrose_P_DH"/>
</dbReference>
<evidence type="ECO:0000256" key="9">
    <source>
        <dbReference type="RuleBase" id="RU361160"/>
    </source>
</evidence>
<feature type="binding site" evidence="6">
    <location>
        <begin position="12"/>
        <end position="13"/>
    </location>
    <ligand>
        <name>NAD(+)</name>
        <dbReference type="ChEBI" id="CHEBI:57540"/>
    </ligand>
</feature>
<dbReference type="FunFam" id="3.40.50.720:FF:000001">
    <property type="entry name" value="Glyceraldehyde-3-phosphate dehydrogenase"/>
    <property type="match status" value="1"/>
</dbReference>
<keyword evidence="3 9" id="KW-0560">Oxidoreductase</keyword>
<organism evidence="11 12">
    <name type="scientific">Pseudidiomarina aestuarii</name>
    <dbReference type="NCBI Taxonomy" id="624146"/>
    <lineage>
        <taxon>Bacteria</taxon>
        <taxon>Pseudomonadati</taxon>
        <taxon>Pseudomonadota</taxon>
        <taxon>Gammaproteobacteria</taxon>
        <taxon>Alteromonadales</taxon>
        <taxon>Idiomarinaceae</taxon>
        <taxon>Pseudidiomarina</taxon>
    </lineage>
</organism>
<feature type="binding site" evidence="6">
    <location>
        <position position="317"/>
    </location>
    <ligand>
        <name>NAD(+)</name>
        <dbReference type="ChEBI" id="CHEBI:57540"/>
    </ligand>
</feature>
<dbReference type="PIRSF" id="PIRSF000149">
    <property type="entry name" value="GAP_DH"/>
    <property type="match status" value="1"/>
</dbReference>
<feature type="binding site" evidence="5">
    <location>
        <position position="184"/>
    </location>
    <ligand>
        <name>D-glyceraldehyde 3-phosphate</name>
        <dbReference type="ChEBI" id="CHEBI:59776"/>
    </ligand>
</feature>
<feature type="binding site" evidence="5">
    <location>
        <begin position="212"/>
        <end position="213"/>
    </location>
    <ligand>
        <name>D-glyceraldehyde 3-phosphate</name>
        <dbReference type="ChEBI" id="CHEBI:59776"/>
    </ligand>
</feature>
<proteinExistence type="inferred from homology"/>
<evidence type="ECO:0000256" key="5">
    <source>
        <dbReference type="PIRSR" id="PIRSR000149-2"/>
    </source>
</evidence>
<comment type="similarity">
    <text evidence="1 8">Belongs to the glyceraldehyde-3-phosphate dehydrogenase family.</text>
</comment>
<evidence type="ECO:0000256" key="3">
    <source>
        <dbReference type="ARBA" id="ARBA00023002"/>
    </source>
</evidence>
<evidence type="ECO:0000256" key="1">
    <source>
        <dbReference type="ARBA" id="ARBA00007406"/>
    </source>
</evidence>
<evidence type="ECO:0000256" key="4">
    <source>
        <dbReference type="PIRSR" id="PIRSR000149-1"/>
    </source>
</evidence>
<dbReference type="InterPro" id="IPR020830">
    <property type="entry name" value="GlycerAld_3-P_DH_AS"/>
</dbReference>
<dbReference type="CDD" id="cd18126">
    <property type="entry name" value="GAPDH_I_C"/>
    <property type="match status" value="1"/>
</dbReference>
<feature type="active site" description="Nucleophile" evidence="4">
    <location>
        <position position="154"/>
    </location>
</feature>
<sequence>MSIRVAINGFGRIGKNIVRAWQERGLDDQIEIVAINDLGDPAVHAHLLKFDSVHGIMPSEVSQQGTTLKVNGHSIKMFSVRDPELLPWGALDIDVVFECTGLFTEREKASAHLRAGAKRVLISAPAKGADATIVYGVNQHLFDADMKIVSNASCTTNCLAPIALPLQQALGIESGLMTTVHAYTNDQNLTDAYHSDMQRARAAASSLIPSKTGAAAAVGLVIPELQGRFDGLAVRVPTQNVSLVDLSFIAQRDTTVDEVNQIIRDAAQQEPLNQVLTINELPLVSVDFNHNPSSSIFDAKQTRVNGRLVKVMAWYDNEWGFSQRMLDNTLAWMDVVKNTSNQEHDGKKFAEKRAMAFAI</sequence>
<feature type="binding site" evidence="5">
    <location>
        <begin position="153"/>
        <end position="155"/>
    </location>
    <ligand>
        <name>D-glyceraldehyde 3-phosphate</name>
        <dbReference type="ChEBI" id="CHEBI:59776"/>
    </ligand>
</feature>
<dbReference type="Pfam" id="PF02800">
    <property type="entry name" value="Gp_dh_C"/>
    <property type="match status" value="1"/>
</dbReference>
<dbReference type="Gene3D" id="3.30.360.10">
    <property type="entry name" value="Dihydrodipicolinate Reductase, domain 2"/>
    <property type="match status" value="1"/>
</dbReference>
<dbReference type="InterPro" id="IPR036291">
    <property type="entry name" value="NAD(P)-bd_dom_sf"/>
</dbReference>
<dbReference type="EMBL" id="PIPR01000001">
    <property type="protein sequence ID" value="RUO40922.1"/>
    <property type="molecule type" value="Genomic_DNA"/>
</dbReference>
<dbReference type="AlphaFoldDB" id="A0A7Z6ZTE6"/>
<dbReference type="Gene3D" id="3.40.50.720">
    <property type="entry name" value="NAD(P)-binding Rossmann-like Domain"/>
    <property type="match status" value="1"/>
</dbReference>
<keyword evidence="12" id="KW-1185">Reference proteome</keyword>
<dbReference type="PRINTS" id="PR00078">
    <property type="entry name" value="G3PDHDRGNASE"/>
</dbReference>
<dbReference type="CDD" id="cd05214">
    <property type="entry name" value="GAPDH_I_N"/>
    <property type="match status" value="1"/>
</dbReference>
<evidence type="ECO:0000259" key="10">
    <source>
        <dbReference type="SMART" id="SM00846"/>
    </source>
</evidence>
<reference evidence="12" key="1">
    <citation type="journal article" date="2018" name="Front. Microbiol.">
        <title>Genome-Based Analysis Reveals the Taxonomy and Diversity of the Family Idiomarinaceae.</title>
        <authorList>
            <person name="Liu Y."/>
            <person name="Lai Q."/>
            <person name="Shao Z."/>
        </authorList>
    </citation>
    <scope>NUCLEOTIDE SEQUENCE [LARGE SCALE GENOMIC DNA]</scope>
    <source>
        <strain evidence="12">KYW314</strain>
    </source>
</reference>
<feature type="binding site" evidence="5">
    <location>
        <position position="235"/>
    </location>
    <ligand>
        <name>D-glyceraldehyde 3-phosphate</name>
        <dbReference type="ChEBI" id="CHEBI:59776"/>
    </ligand>
</feature>
<dbReference type="PANTHER" id="PTHR43148">
    <property type="entry name" value="GLYCERALDEHYDE-3-PHOSPHATE DEHYDROGENASE 2"/>
    <property type="match status" value="1"/>
</dbReference>
<dbReference type="GO" id="GO:0051287">
    <property type="term" value="F:NAD binding"/>
    <property type="evidence" value="ECO:0007669"/>
    <property type="project" value="InterPro"/>
</dbReference>
<dbReference type="InterPro" id="IPR020828">
    <property type="entry name" value="GlycerAld_3-P_DH_NAD(P)-bd"/>
</dbReference>
<dbReference type="GO" id="GO:0050661">
    <property type="term" value="F:NADP binding"/>
    <property type="evidence" value="ECO:0007669"/>
    <property type="project" value="InterPro"/>
</dbReference>
<feature type="binding site" evidence="6">
    <location>
        <position position="37"/>
    </location>
    <ligand>
        <name>NAD(+)</name>
        <dbReference type="ChEBI" id="CHEBI:57540"/>
    </ligand>
</feature>
<dbReference type="InterPro" id="IPR006424">
    <property type="entry name" value="Glyceraldehyde-3-P_DH_1"/>
</dbReference>
<dbReference type="GO" id="GO:0006006">
    <property type="term" value="P:glucose metabolic process"/>
    <property type="evidence" value="ECO:0007669"/>
    <property type="project" value="InterPro"/>
</dbReference>
<evidence type="ECO:0000313" key="11">
    <source>
        <dbReference type="EMBL" id="RUO40922.1"/>
    </source>
</evidence>
<evidence type="ECO:0000313" key="12">
    <source>
        <dbReference type="Proteomes" id="UP000287766"/>
    </source>
</evidence>
<gene>
    <name evidence="11" type="primary">gap</name>
    <name evidence="11" type="ORF">CWE22_01615</name>
</gene>
<evidence type="ECO:0000256" key="7">
    <source>
        <dbReference type="PIRSR" id="PIRSR000149-4"/>
    </source>
</evidence>
<dbReference type="RefSeq" id="WP_169929657.1">
    <property type="nucleotide sequence ID" value="NZ_PIPR01000001.1"/>
</dbReference>
<dbReference type="Pfam" id="PF00044">
    <property type="entry name" value="Gp_dh_N"/>
    <property type="match status" value="1"/>
</dbReference>
<evidence type="ECO:0000256" key="2">
    <source>
        <dbReference type="ARBA" id="ARBA00011881"/>
    </source>
</evidence>
<comment type="caution">
    <text evidence="11">The sequence shown here is derived from an EMBL/GenBank/DDBJ whole genome shotgun (WGS) entry which is preliminary data.</text>
</comment>
<feature type="domain" description="Glyceraldehyde 3-phosphate dehydrogenase NAD(P) binding" evidence="10">
    <location>
        <begin position="3"/>
        <end position="154"/>
    </location>
</feature>
<keyword evidence="6" id="KW-0520">NAD</keyword>
<dbReference type="GO" id="GO:0016620">
    <property type="term" value="F:oxidoreductase activity, acting on the aldehyde or oxo group of donors, NAD or NADP as acceptor"/>
    <property type="evidence" value="ECO:0007669"/>
    <property type="project" value="InterPro"/>
</dbReference>
<dbReference type="SUPFAM" id="SSF55347">
    <property type="entry name" value="Glyceraldehyde-3-phosphate dehydrogenase-like, C-terminal domain"/>
    <property type="match status" value="1"/>
</dbReference>
<name>A0A7Z6ZTE6_9GAMM</name>
<protein>
    <recommendedName>
        <fullName evidence="9">Glyceraldehyde-3-phosphate dehydrogenase</fullName>
        <ecNumber evidence="9">1.2.1.-</ecNumber>
    </recommendedName>
</protein>
<dbReference type="PROSITE" id="PS00071">
    <property type="entry name" value="GAPDH"/>
    <property type="match status" value="1"/>
</dbReference>
<feature type="binding site" evidence="6">
    <location>
        <position position="81"/>
    </location>
    <ligand>
        <name>NAD(+)</name>
        <dbReference type="ChEBI" id="CHEBI:57540"/>
    </ligand>
</feature>
<dbReference type="FunFam" id="3.30.360.10:FF:000002">
    <property type="entry name" value="Glyceraldehyde-3-phosphate dehydrogenase"/>
    <property type="match status" value="1"/>
</dbReference>
<dbReference type="SMART" id="SM00846">
    <property type="entry name" value="Gp_dh_N"/>
    <property type="match status" value="1"/>
</dbReference>
<accession>A0A7Z6ZTE6</accession>
<dbReference type="EC" id="1.2.1.-" evidence="9"/>
<evidence type="ECO:0000256" key="8">
    <source>
        <dbReference type="RuleBase" id="RU000397"/>
    </source>
</evidence>